<dbReference type="InterPro" id="IPR012110">
    <property type="entry name" value="PDC/IPDC-like"/>
</dbReference>
<dbReference type="InterPro" id="IPR011766">
    <property type="entry name" value="TPP_enzyme_TPP-bd"/>
</dbReference>
<dbReference type="InterPro" id="IPR012000">
    <property type="entry name" value="Thiamin_PyroP_enz_cen_dom"/>
</dbReference>
<evidence type="ECO:0000256" key="2">
    <source>
        <dbReference type="ARBA" id="ARBA00001964"/>
    </source>
</evidence>
<evidence type="ECO:0000259" key="13">
    <source>
        <dbReference type="Pfam" id="PF00205"/>
    </source>
</evidence>
<evidence type="ECO:0000256" key="11">
    <source>
        <dbReference type="PIRSR" id="PIRSR036565-2"/>
    </source>
</evidence>
<dbReference type="PANTHER" id="PTHR43452">
    <property type="entry name" value="PYRUVATE DECARBOXYLASE"/>
    <property type="match status" value="1"/>
</dbReference>
<dbReference type="EMBL" id="JAVRRD010000010">
    <property type="protein sequence ID" value="KAK5054499.1"/>
    <property type="molecule type" value="Genomic_DNA"/>
</dbReference>
<evidence type="ECO:0000313" key="16">
    <source>
        <dbReference type="EMBL" id="KAK5054499.1"/>
    </source>
</evidence>
<protein>
    <recommendedName>
        <fullName evidence="5">Pyruvate decarboxylase</fullName>
        <ecNumber evidence="4">4.1.1.1</ecNumber>
    </recommendedName>
</protein>
<feature type="binding site" evidence="11">
    <location>
        <position position="486"/>
    </location>
    <ligand>
        <name>Mg(2+)</name>
        <dbReference type="ChEBI" id="CHEBI:18420"/>
    </ligand>
</feature>
<dbReference type="CDD" id="cd07038">
    <property type="entry name" value="TPP_PYR_PDC_IPDC_like"/>
    <property type="match status" value="1"/>
</dbReference>
<dbReference type="PANTHER" id="PTHR43452:SF11">
    <property type="entry name" value="PYRUVATE DECARBOXYLASE"/>
    <property type="match status" value="1"/>
</dbReference>
<dbReference type="InterPro" id="IPR047213">
    <property type="entry name" value="TPP_PYR_PDC_IPDC-like"/>
</dbReference>
<dbReference type="PIRSF" id="PIRSF036565">
    <property type="entry name" value="Pyruvt_ip_decrb"/>
    <property type="match status" value="1"/>
</dbReference>
<dbReference type="InterPro" id="IPR012001">
    <property type="entry name" value="Thiamin_PyroP_enz_TPP-bd_dom"/>
</dbReference>
<comment type="caution">
    <text evidence="16">The sequence shown here is derived from an EMBL/GenBank/DDBJ whole genome shotgun (WGS) entry which is preliminary data.</text>
</comment>
<reference evidence="16 17" key="1">
    <citation type="submission" date="2023-08" db="EMBL/GenBank/DDBJ databases">
        <title>Black Yeasts Isolated from many extreme environments.</title>
        <authorList>
            <person name="Coleine C."/>
            <person name="Stajich J.E."/>
            <person name="Selbmann L."/>
        </authorList>
    </citation>
    <scope>NUCLEOTIDE SEQUENCE [LARGE SCALE GENOMIC DNA]</scope>
    <source>
        <strain evidence="16 17">CCFEE 5792</strain>
    </source>
</reference>
<evidence type="ECO:0000259" key="15">
    <source>
        <dbReference type="Pfam" id="PF02776"/>
    </source>
</evidence>
<dbReference type="RefSeq" id="XP_064707272.1">
    <property type="nucleotide sequence ID" value="XM_064845014.1"/>
</dbReference>
<gene>
    <name evidence="16" type="ORF">LTR84_001390</name>
</gene>
<dbReference type="Pfam" id="PF02775">
    <property type="entry name" value="TPP_enzyme_C"/>
    <property type="match status" value="1"/>
</dbReference>
<dbReference type="GO" id="GO:0000949">
    <property type="term" value="P:aromatic amino acid family catabolic process to alcohol via Ehrlich pathway"/>
    <property type="evidence" value="ECO:0007669"/>
    <property type="project" value="TreeGrafter"/>
</dbReference>
<dbReference type="GO" id="GO:0000287">
    <property type="term" value="F:magnesium ion binding"/>
    <property type="evidence" value="ECO:0007669"/>
    <property type="project" value="InterPro"/>
</dbReference>
<dbReference type="Pfam" id="PF02776">
    <property type="entry name" value="TPP_enzyme_N"/>
    <property type="match status" value="1"/>
</dbReference>
<keyword evidence="7" id="KW-0210">Decarboxylase</keyword>
<keyword evidence="9 12" id="KW-0786">Thiamine pyrophosphate</keyword>
<dbReference type="SUPFAM" id="SSF52518">
    <property type="entry name" value="Thiamin diphosphate-binding fold (THDP-binding)"/>
    <property type="match status" value="2"/>
</dbReference>
<accession>A0AAV9NFX1</accession>
<sequence>MAHDGRESVPLAEYLFSRLRQLGVGAIHGVPGDYNLELLDYVEPAGLLWVGNANELNAAYATDGYARIKGIGALITTYGVGELSAINAIAGAFAERAPVVHIVGTPRRDAQDGRKMIHHTLGDGDYSHFSRMYEHVTVAQVNLLDPRTAPKQIDAVLEQCLLQSRPVYIQVPVDTVGVPVLADGLKSEIQLHRFLPTPAHDAAVAEVMDRIYGAKHPVILVDGETRPLGLMQDVQKLIETTRWPTFTTTFGTGLVDMSSPNILGIYEGAFADPETKALIDGADLVLFFGPHESSTNSYSWTALPSPAVTISFTFGGIKTGSTFHRDVSPSSLLSRVLTQLDTTKLLEIDTSTAQISRNTSLSFSQVSSSAPIKQDKVWRLLSKFLREGDILLGETGTAGYGVREMVLPRYTRLFAPVTWLSIGYMLPAAQGAALAQRELIASSQYHGLKAGRTILLIGDGSFQMTVQELSTIIAHDLPVIILLINNDGYTIERCIHGLRQKYNDIPKWRYLNAPAFFGAAEGNGFTGAARTYGELEKVLGEEGLNNGNLTGLKMVEVFMDREDAPIGPLTDILEKQMARSK</sequence>
<dbReference type="InterPro" id="IPR047214">
    <property type="entry name" value="TPP_PDC_IPDC"/>
</dbReference>
<feature type="binding site" evidence="11">
    <location>
        <position position="459"/>
    </location>
    <ligand>
        <name>Mg(2+)</name>
        <dbReference type="ChEBI" id="CHEBI:18420"/>
    </ligand>
</feature>
<dbReference type="EC" id="4.1.1.1" evidence="4"/>
<dbReference type="AlphaFoldDB" id="A0AAV9NFX1"/>
<evidence type="ECO:0000259" key="14">
    <source>
        <dbReference type="Pfam" id="PF02775"/>
    </source>
</evidence>
<dbReference type="GO" id="GO:0004737">
    <property type="term" value="F:pyruvate decarboxylase activity"/>
    <property type="evidence" value="ECO:0007669"/>
    <property type="project" value="UniProtKB-EC"/>
</dbReference>
<dbReference type="Gene3D" id="3.40.50.970">
    <property type="match status" value="2"/>
</dbReference>
<evidence type="ECO:0000256" key="6">
    <source>
        <dbReference type="ARBA" id="ARBA00022723"/>
    </source>
</evidence>
<keyword evidence="10" id="KW-0456">Lyase</keyword>
<dbReference type="GO" id="GO:0005829">
    <property type="term" value="C:cytosol"/>
    <property type="evidence" value="ECO:0007669"/>
    <property type="project" value="TreeGrafter"/>
</dbReference>
<feature type="domain" description="Thiamine pyrophosphate enzyme TPP-binding" evidence="14">
    <location>
        <begin position="412"/>
        <end position="541"/>
    </location>
</feature>
<feature type="domain" description="Thiamine pyrophosphate enzyme central" evidence="13">
    <location>
        <begin position="204"/>
        <end position="314"/>
    </location>
</feature>
<dbReference type="Gene3D" id="3.40.50.1220">
    <property type="entry name" value="TPP-binding domain"/>
    <property type="match status" value="1"/>
</dbReference>
<evidence type="ECO:0000256" key="4">
    <source>
        <dbReference type="ARBA" id="ARBA00013202"/>
    </source>
</evidence>
<evidence type="ECO:0000256" key="9">
    <source>
        <dbReference type="ARBA" id="ARBA00023052"/>
    </source>
</evidence>
<evidence type="ECO:0000256" key="10">
    <source>
        <dbReference type="ARBA" id="ARBA00023239"/>
    </source>
</evidence>
<dbReference type="Proteomes" id="UP001358417">
    <property type="component" value="Unassembled WGS sequence"/>
</dbReference>
<evidence type="ECO:0000256" key="7">
    <source>
        <dbReference type="ARBA" id="ARBA00022793"/>
    </source>
</evidence>
<evidence type="ECO:0000256" key="5">
    <source>
        <dbReference type="ARBA" id="ARBA00014422"/>
    </source>
</evidence>
<keyword evidence="17" id="KW-1185">Reference proteome</keyword>
<evidence type="ECO:0000256" key="1">
    <source>
        <dbReference type="ARBA" id="ARBA00001041"/>
    </source>
</evidence>
<evidence type="ECO:0000256" key="8">
    <source>
        <dbReference type="ARBA" id="ARBA00022842"/>
    </source>
</evidence>
<comment type="similarity">
    <text evidence="3 12">Belongs to the TPP enzyme family.</text>
</comment>
<proteinExistence type="inferred from homology"/>
<comment type="cofactor">
    <cofactor evidence="2">
        <name>thiamine diphosphate</name>
        <dbReference type="ChEBI" id="CHEBI:58937"/>
    </cofactor>
</comment>
<evidence type="ECO:0000256" key="3">
    <source>
        <dbReference type="ARBA" id="ARBA00007812"/>
    </source>
</evidence>
<dbReference type="CDD" id="cd02005">
    <property type="entry name" value="TPP_PDC_IPDC"/>
    <property type="match status" value="1"/>
</dbReference>
<comment type="catalytic activity">
    <reaction evidence="1">
        <text>a 2-oxocarboxylate + H(+) = an aldehyde + CO2</text>
        <dbReference type="Rhea" id="RHEA:11628"/>
        <dbReference type="ChEBI" id="CHEBI:15378"/>
        <dbReference type="ChEBI" id="CHEBI:16526"/>
        <dbReference type="ChEBI" id="CHEBI:17478"/>
        <dbReference type="ChEBI" id="CHEBI:35179"/>
        <dbReference type="EC" id="4.1.1.1"/>
    </reaction>
</comment>
<name>A0AAV9NFX1_9EURO</name>
<organism evidence="16 17">
    <name type="scientific">Exophiala bonariae</name>
    <dbReference type="NCBI Taxonomy" id="1690606"/>
    <lineage>
        <taxon>Eukaryota</taxon>
        <taxon>Fungi</taxon>
        <taxon>Dikarya</taxon>
        <taxon>Ascomycota</taxon>
        <taxon>Pezizomycotina</taxon>
        <taxon>Eurotiomycetes</taxon>
        <taxon>Chaetothyriomycetidae</taxon>
        <taxon>Chaetothyriales</taxon>
        <taxon>Herpotrichiellaceae</taxon>
        <taxon>Exophiala</taxon>
    </lineage>
</organism>
<keyword evidence="6 11" id="KW-0479">Metal-binding</keyword>
<dbReference type="FunFam" id="3.40.50.970:FF:000024">
    <property type="entry name" value="Pyruvate decarboxylase isozyme"/>
    <property type="match status" value="1"/>
</dbReference>
<feature type="binding site" evidence="11">
    <location>
        <position position="488"/>
    </location>
    <ligand>
        <name>Mg(2+)</name>
        <dbReference type="ChEBI" id="CHEBI:18420"/>
    </ligand>
</feature>
<dbReference type="GO" id="GO:0005634">
    <property type="term" value="C:nucleus"/>
    <property type="evidence" value="ECO:0007669"/>
    <property type="project" value="TreeGrafter"/>
</dbReference>
<dbReference type="GO" id="GO:0030976">
    <property type="term" value="F:thiamine pyrophosphate binding"/>
    <property type="evidence" value="ECO:0007669"/>
    <property type="project" value="InterPro"/>
</dbReference>
<dbReference type="GeneID" id="89969610"/>
<keyword evidence="8 11" id="KW-0460">Magnesium</keyword>
<dbReference type="SUPFAM" id="SSF52467">
    <property type="entry name" value="DHS-like NAD/FAD-binding domain"/>
    <property type="match status" value="1"/>
</dbReference>
<dbReference type="FunFam" id="3.40.50.970:FF:000019">
    <property type="entry name" value="Pyruvate decarboxylase isozyme"/>
    <property type="match status" value="1"/>
</dbReference>
<dbReference type="InterPro" id="IPR029035">
    <property type="entry name" value="DHS-like_NAD/FAD-binding_dom"/>
</dbReference>
<evidence type="ECO:0000256" key="12">
    <source>
        <dbReference type="RuleBase" id="RU362132"/>
    </source>
</evidence>
<comment type="cofactor">
    <cofactor evidence="11">
        <name>Mg(2+)</name>
        <dbReference type="ChEBI" id="CHEBI:18420"/>
    </cofactor>
    <text evidence="11">Binds 1 Mg(2+) per subunit.</text>
</comment>
<dbReference type="Pfam" id="PF00205">
    <property type="entry name" value="TPP_enzyme_M"/>
    <property type="match status" value="1"/>
</dbReference>
<evidence type="ECO:0000313" key="17">
    <source>
        <dbReference type="Proteomes" id="UP001358417"/>
    </source>
</evidence>
<feature type="domain" description="Thiamine pyrophosphate enzyme N-terminal TPP-binding" evidence="15">
    <location>
        <begin position="11"/>
        <end position="119"/>
    </location>
</feature>
<dbReference type="InterPro" id="IPR029061">
    <property type="entry name" value="THDP-binding"/>
</dbReference>